<organism evidence="2 3">
    <name type="scientific">Populus tomentosa</name>
    <name type="common">Chinese white poplar</name>
    <dbReference type="NCBI Taxonomy" id="118781"/>
    <lineage>
        <taxon>Eukaryota</taxon>
        <taxon>Viridiplantae</taxon>
        <taxon>Streptophyta</taxon>
        <taxon>Embryophyta</taxon>
        <taxon>Tracheophyta</taxon>
        <taxon>Spermatophyta</taxon>
        <taxon>Magnoliopsida</taxon>
        <taxon>eudicotyledons</taxon>
        <taxon>Gunneridae</taxon>
        <taxon>Pentapetalae</taxon>
        <taxon>rosids</taxon>
        <taxon>fabids</taxon>
        <taxon>Malpighiales</taxon>
        <taxon>Salicaceae</taxon>
        <taxon>Saliceae</taxon>
        <taxon>Populus</taxon>
    </lineage>
</organism>
<gene>
    <name evidence="2" type="ORF">POTOM_044197</name>
</gene>
<keyword evidence="3" id="KW-1185">Reference proteome</keyword>
<reference evidence="2" key="1">
    <citation type="journal article" date="2020" name="bioRxiv">
        <title>Hybrid origin of Populus tomentosa Carr. identified through genome sequencing and phylogenomic analysis.</title>
        <authorList>
            <person name="An X."/>
            <person name="Gao K."/>
            <person name="Chen Z."/>
            <person name="Li J."/>
            <person name="Yang X."/>
            <person name="Yang X."/>
            <person name="Zhou J."/>
            <person name="Guo T."/>
            <person name="Zhao T."/>
            <person name="Huang S."/>
            <person name="Miao D."/>
            <person name="Khan W.U."/>
            <person name="Rao P."/>
            <person name="Ye M."/>
            <person name="Lei B."/>
            <person name="Liao W."/>
            <person name="Wang J."/>
            <person name="Ji L."/>
            <person name="Li Y."/>
            <person name="Guo B."/>
            <person name="Mustafa N.S."/>
            <person name="Li S."/>
            <person name="Yun Q."/>
            <person name="Keller S.R."/>
            <person name="Mao J."/>
            <person name="Zhang R."/>
            <person name="Strauss S.H."/>
        </authorList>
    </citation>
    <scope>NUCLEOTIDE SEQUENCE</scope>
    <source>
        <strain evidence="2">GM15</strain>
        <tissue evidence="2">Leaf</tissue>
    </source>
</reference>
<comment type="caution">
    <text evidence="2">The sequence shown here is derived from an EMBL/GenBank/DDBJ whole genome shotgun (WGS) entry which is preliminary data.</text>
</comment>
<protein>
    <recommendedName>
        <fullName evidence="1">COMM domain-containing protein</fullName>
    </recommendedName>
</protein>
<dbReference type="PANTHER" id="PTHR15663">
    <property type="entry name" value="COMM DOMAIN-CONTAINING PROTEIN 9"/>
    <property type="match status" value="1"/>
</dbReference>
<accession>A0A8X7YMY3</accession>
<dbReference type="PANTHER" id="PTHR15663:SF6">
    <property type="entry name" value="COMM DOMAIN-CONTAINING PROTEIN-RELATED"/>
    <property type="match status" value="1"/>
</dbReference>
<dbReference type="AlphaFoldDB" id="A0A8X7YMY3"/>
<dbReference type="InterPro" id="IPR017920">
    <property type="entry name" value="COMM"/>
</dbReference>
<dbReference type="InterPro" id="IPR037360">
    <property type="entry name" value="COMMD9"/>
</dbReference>
<dbReference type="Pfam" id="PF07258">
    <property type="entry name" value="COMM_domain"/>
    <property type="match status" value="1"/>
</dbReference>
<feature type="domain" description="COMM" evidence="1">
    <location>
        <begin position="193"/>
        <end position="251"/>
    </location>
</feature>
<sequence>MEKMEDDDSLYLQLHKLSSVATKEEDVEHILTSLWKTRRTGLPSPLKSRFQSLLDLPSLPQLDPVLACLRSIIRKCVHESMGSDELLKLFPPDLSLDLQTTLITLLHKYQIQWKQDDLATTEQHSLPRTSVFGISGPPSFTAEVPTQLWPRQDDTNGRFNHNGFEEPTSMIAETAASVFAQHHVTPLDNMANVPRLKSMTWTAENRNPSSANRVAIITLKLQDYSKSSSGETEVKFQLSRDTLEAMLRSMTYINEQLSSRVCTILNLDMSASWELFWTSSEEAKAVDPWEFFWTSSKEAKTILFWPGWELFWIHSVASCAKNSSIGMTNQKRIIRAMP</sequence>
<evidence type="ECO:0000259" key="1">
    <source>
        <dbReference type="Pfam" id="PF07258"/>
    </source>
</evidence>
<dbReference type="OrthoDB" id="1915155at2759"/>
<evidence type="ECO:0000313" key="3">
    <source>
        <dbReference type="Proteomes" id="UP000886885"/>
    </source>
</evidence>
<dbReference type="EMBL" id="JAAWWB010000025">
    <property type="protein sequence ID" value="KAG6751982.1"/>
    <property type="molecule type" value="Genomic_DNA"/>
</dbReference>
<name>A0A8X7YMY3_POPTO</name>
<dbReference type="Proteomes" id="UP000886885">
    <property type="component" value="Chromosome 13A"/>
</dbReference>
<proteinExistence type="predicted"/>
<evidence type="ECO:0000313" key="2">
    <source>
        <dbReference type="EMBL" id="KAG6751982.1"/>
    </source>
</evidence>